<proteinExistence type="predicted"/>
<accession>A0A6P2RGE4</accession>
<dbReference type="EMBL" id="CABVPN010000079">
    <property type="protein sequence ID" value="VWC30728.1"/>
    <property type="molecule type" value="Genomic_DNA"/>
</dbReference>
<sequence length="69" mass="7602">MLMINVFGCSGQIEMSAFGYMEMSAFGPRKLTGRRVSGAGGAMAATERITMTMRELDRFKSAPERKYAV</sequence>
<dbReference type="RefSeq" id="WP_170296497.1">
    <property type="nucleotide sequence ID" value="NZ_CABVPN010000079.1"/>
</dbReference>
<protein>
    <submittedName>
        <fullName evidence="1">Uncharacterized protein</fullName>
    </submittedName>
</protein>
<evidence type="ECO:0000313" key="2">
    <source>
        <dbReference type="Proteomes" id="UP000494125"/>
    </source>
</evidence>
<gene>
    <name evidence="1" type="ORF">BDI24065_06365</name>
</gene>
<dbReference type="GeneID" id="93031456"/>
<keyword evidence="2" id="KW-1185">Reference proteome</keyword>
<organism evidence="1 2">
    <name type="scientific">Burkholderia diffusa</name>
    <dbReference type="NCBI Taxonomy" id="488732"/>
    <lineage>
        <taxon>Bacteria</taxon>
        <taxon>Pseudomonadati</taxon>
        <taxon>Pseudomonadota</taxon>
        <taxon>Betaproteobacteria</taxon>
        <taxon>Burkholderiales</taxon>
        <taxon>Burkholderiaceae</taxon>
        <taxon>Burkholderia</taxon>
        <taxon>Burkholderia cepacia complex</taxon>
    </lineage>
</organism>
<evidence type="ECO:0000313" key="1">
    <source>
        <dbReference type="EMBL" id="VWC30728.1"/>
    </source>
</evidence>
<dbReference type="AlphaFoldDB" id="A0A6P2RGE4"/>
<dbReference type="Proteomes" id="UP000494125">
    <property type="component" value="Unassembled WGS sequence"/>
</dbReference>
<name>A0A6P2RGE4_9BURK</name>
<reference evidence="1 2" key="1">
    <citation type="submission" date="2019-09" db="EMBL/GenBank/DDBJ databases">
        <authorList>
            <person name="Depoorter E."/>
        </authorList>
    </citation>
    <scope>NUCLEOTIDE SEQUENCE [LARGE SCALE GENOMIC DNA]</scope>
    <source>
        <strain evidence="1">LMG 24065</strain>
    </source>
</reference>